<protein>
    <submittedName>
        <fullName evidence="1">Uncharacterized protein</fullName>
    </submittedName>
</protein>
<reference evidence="1 2" key="1">
    <citation type="submission" date="2018-01" db="EMBL/GenBank/DDBJ databases">
        <title>Genome Sequencing and Assembly of Anaerobacter polyendosporus strain CT4.</title>
        <authorList>
            <person name="Tachaapaikoon C."/>
            <person name="Sutheeworapong S."/>
            <person name="Jenjaroenpun P."/>
            <person name="Wongsurawat T."/>
            <person name="Nookeaw I."/>
            <person name="Cheawchanlertfa P."/>
            <person name="Kosugi A."/>
            <person name="Cheevadhanarak S."/>
            <person name="Ratanakhanokchai K."/>
        </authorList>
    </citation>
    <scope>NUCLEOTIDE SEQUENCE [LARGE SCALE GENOMIC DNA]</scope>
    <source>
        <strain evidence="1 2">CT4</strain>
    </source>
</reference>
<name>A0A3R5QWQ5_9CLOT</name>
<dbReference type="Proteomes" id="UP000286268">
    <property type="component" value="Chromosome"/>
</dbReference>
<dbReference type="RefSeq" id="WP_128214777.1">
    <property type="nucleotide sequence ID" value="NZ_CP025746.1"/>
</dbReference>
<evidence type="ECO:0000313" key="2">
    <source>
        <dbReference type="Proteomes" id="UP000286268"/>
    </source>
</evidence>
<sequence length="69" mass="7800">MRIVIDIDILNHSEILERHKGGFASLLGNSSFVREQVEREVKKQILGKLSKSLKEGLSENGVKARIRID</sequence>
<dbReference type="AlphaFoldDB" id="A0A3R5QWQ5"/>
<dbReference type="EMBL" id="CP025746">
    <property type="protein sequence ID" value="QAA34055.1"/>
    <property type="molecule type" value="Genomic_DNA"/>
</dbReference>
<proteinExistence type="predicted"/>
<keyword evidence="2" id="KW-1185">Reference proteome</keyword>
<dbReference type="KEGG" id="cmah:C1I91_21860"/>
<evidence type="ECO:0000313" key="1">
    <source>
        <dbReference type="EMBL" id="QAA34055.1"/>
    </source>
</evidence>
<gene>
    <name evidence="1" type="ORF">C1I91_21860</name>
</gene>
<organism evidence="1 2">
    <name type="scientific">Clostridium manihotivorum</name>
    <dbReference type="NCBI Taxonomy" id="2320868"/>
    <lineage>
        <taxon>Bacteria</taxon>
        <taxon>Bacillati</taxon>
        <taxon>Bacillota</taxon>
        <taxon>Clostridia</taxon>
        <taxon>Eubacteriales</taxon>
        <taxon>Clostridiaceae</taxon>
        <taxon>Clostridium</taxon>
    </lineage>
</organism>
<accession>A0A3R5QWQ5</accession>